<feature type="domain" description="PDZ" evidence="2">
    <location>
        <begin position="278"/>
        <end position="351"/>
    </location>
</feature>
<name>A0A931HC92_9SPHN</name>
<protein>
    <submittedName>
        <fullName evidence="3">PDZ domain-containing protein</fullName>
    </submittedName>
</protein>
<dbReference type="EMBL" id="JADZGI010000001">
    <property type="protein sequence ID" value="MBH0112791.1"/>
    <property type="molecule type" value="Genomic_DNA"/>
</dbReference>
<accession>A0A931HC92</accession>
<dbReference type="AlphaFoldDB" id="A0A931HC92"/>
<keyword evidence="4" id="KW-1185">Reference proteome</keyword>
<dbReference type="Pfam" id="PF00595">
    <property type="entry name" value="PDZ"/>
    <property type="match status" value="1"/>
</dbReference>
<dbReference type="InterPro" id="IPR001478">
    <property type="entry name" value="PDZ"/>
</dbReference>
<dbReference type="SMART" id="SM00228">
    <property type="entry name" value="PDZ"/>
    <property type="match status" value="1"/>
</dbReference>
<evidence type="ECO:0000259" key="2">
    <source>
        <dbReference type="SMART" id="SM00228"/>
    </source>
</evidence>
<feature type="compositionally biased region" description="Low complexity" evidence="1">
    <location>
        <begin position="359"/>
        <end position="390"/>
    </location>
</feature>
<dbReference type="RefSeq" id="WP_197162557.1">
    <property type="nucleotide sequence ID" value="NZ_JADZGI010000001.1"/>
</dbReference>
<organism evidence="3 4">
    <name type="scientific">Novosphingobium aureum</name>
    <dbReference type="NCBI Taxonomy" id="2792964"/>
    <lineage>
        <taxon>Bacteria</taxon>
        <taxon>Pseudomonadati</taxon>
        <taxon>Pseudomonadota</taxon>
        <taxon>Alphaproteobacteria</taxon>
        <taxon>Sphingomonadales</taxon>
        <taxon>Sphingomonadaceae</taxon>
        <taxon>Novosphingobium</taxon>
    </lineage>
</organism>
<dbReference type="SUPFAM" id="SSF50156">
    <property type="entry name" value="PDZ domain-like"/>
    <property type="match status" value="1"/>
</dbReference>
<comment type="caution">
    <text evidence="3">The sequence shown here is derived from an EMBL/GenBank/DDBJ whole genome shotgun (WGS) entry which is preliminary data.</text>
</comment>
<evidence type="ECO:0000313" key="4">
    <source>
        <dbReference type="Proteomes" id="UP000617634"/>
    </source>
</evidence>
<reference evidence="3" key="1">
    <citation type="submission" date="2020-11" db="EMBL/GenBank/DDBJ databases">
        <title>Novosphingobium aureum sp. nov., a marine bacterium isolated from sediment of a salt flat.</title>
        <authorList>
            <person name="Yoo Y."/>
            <person name="Kim J.-J."/>
        </authorList>
    </citation>
    <scope>NUCLEOTIDE SEQUENCE</scope>
    <source>
        <strain evidence="3">YJ-S2-02</strain>
    </source>
</reference>
<proteinExistence type="predicted"/>
<feature type="region of interest" description="Disordered" evidence="1">
    <location>
        <begin position="357"/>
        <end position="392"/>
    </location>
</feature>
<dbReference type="InterPro" id="IPR036034">
    <property type="entry name" value="PDZ_sf"/>
</dbReference>
<evidence type="ECO:0000313" key="3">
    <source>
        <dbReference type="EMBL" id="MBH0112791.1"/>
    </source>
</evidence>
<dbReference type="Proteomes" id="UP000617634">
    <property type="component" value="Unassembled WGS sequence"/>
</dbReference>
<evidence type="ECO:0000256" key="1">
    <source>
        <dbReference type="SAM" id="MobiDB-lite"/>
    </source>
</evidence>
<gene>
    <name evidence="3" type="ORF">I5E68_07485</name>
</gene>
<dbReference type="Gene3D" id="2.30.42.10">
    <property type="match status" value="1"/>
</dbReference>
<sequence>MRPHTFLALAAGISLVQVSPARAMPEDIFSLKQLVATQYGGNAQSYAEVEAKDFREMGCDGRTDLLHALVDEGLDLATLTPNVHYKALKCAIDKKQVEATLLLMTPDIISWWENGCAGNYGCWMPLRDAIQKDDYRTVRAMLENGAHYFWEHKDYLPLTREESLVLAAETARNDAKDETQRAFVDAGLGHILAASQDKAKLQYIKQRWKTAKGGGGGVGAGGMMAGLLGGALSIASGGAVAAGSALAGGYALLDSGSDGDERTPVKGLAPLDLATGRKSLGFAFVPTSGATRGLEVKKVMPDTLSARAGLASGDIVTHVGGVPTTSRAATYVATHAVLDEETFTVRYLREGTAREATFGLPAGPAPQLAAETATETEAPAPTATTATAPASDQTLARLERLADLRDRDLLSEEEFQTLKGRILGTD</sequence>